<evidence type="ECO:0000256" key="7">
    <source>
        <dbReference type="RuleBase" id="RU000643"/>
    </source>
</evidence>
<evidence type="ECO:0000256" key="2">
    <source>
        <dbReference type="ARBA" id="ARBA00016956"/>
    </source>
</evidence>
<name>A0A916U1T9_9SPHI</name>
<dbReference type="GO" id="GO:0003746">
    <property type="term" value="F:translation elongation factor activity"/>
    <property type="evidence" value="ECO:0007669"/>
    <property type="project" value="UniProtKB-UniRule"/>
</dbReference>
<dbReference type="FunFam" id="1.10.286.20:FF:000001">
    <property type="entry name" value="Elongation factor Ts"/>
    <property type="match status" value="1"/>
</dbReference>
<gene>
    <name evidence="5 9" type="primary">tsf</name>
    <name evidence="9" type="ORF">GCM10011387_05710</name>
</gene>
<comment type="similarity">
    <text evidence="1 5 6">Belongs to the EF-Ts family.</text>
</comment>
<evidence type="ECO:0000313" key="9">
    <source>
        <dbReference type="EMBL" id="GGC55011.1"/>
    </source>
</evidence>
<dbReference type="InterPro" id="IPR036402">
    <property type="entry name" value="EF-Ts_dimer_sf"/>
</dbReference>
<feature type="region of interest" description="Involved in Mg(2+) ion dislocation from EF-Tu" evidence="5">
    <location>
        <begin position="110"/>
        <end position="113"/>
    </location>
</feature>
<dbReference type="GO" id="GO:0005737">
    <property type="term" value="C:cytoplasm"/>
    <property type="evidence" value="ECO:0007669"/>
    <property type="project" value="UniProtKB-SubCell"/>
</dbReference>
<dbReference type="EMBL" id="BMIL01000002">
    <property type="protein sequence ID" value="GGC55011.1"/>
    <property type="molecule type" value="Genomic_DNA"/>
</dbReference>
<dbReference type="InterPro" id="IPR001816">
    <property type="entry name" value="Transl_elong_EFTs/EF1B"/>
</dbReference>
<keyword evidence="4 5" id="KW-0648">Protein biosynthesis</keyword>
<dbReference type="Pfam" id="PF00889">
    <property type="entry name" value="EF_TS"/>
    <property type="match status" value="1"/>
</dbReference>
<dbReference type="FunFam" id="1.10.8.10:FF:000001">
    <property type="entry name" value="Elongation factor Ts"/>
    <property type="match status" value="1"/>
</dbReference>
<comment type="caution">
    <text evidence="9">The sequence shown here is derived from an EMBL/GenBank/DDBJ whole genome shotgun (WGS) entry which is preliminary data.</text>
</comment>
<keyword evidence="10" id="KW-1185">Reference proteome</keyword>
<organism evidence="9 10">
    <name type="scientific">Pedobacter quisquiliarum</name>
    <dbReference type="NCBI Taxonomy" id="1834438"/>
    <lineage>
        <taxon>Bacteria</taxon>
        <taxon>Pseudomonadati</taxon>
        <taxon>Bacteroidota</taxon>
        <taxon>Sphingobacteriia</taxon>
        <taxon>Sphingobacteriales</taxon>
        <taxon>Sphingobacteriaceae</taxon>
        <taxon>Pedobacter</taxon>
    </lineage>
</organism>
<accession>A0A916U1T9</accession>
<dbReference type="Proteomes" id="UP000651668">
    <property type="component" value="Unassembled WGS sequence"/>
</dbReference>
<dbReference type="Gene3D" id="1.10.286.20">
    <property type="match status" value="1"/>
</dbReference>
<keyword evidence="5" id="KW-0963">Cytoplasm</keyword>
<dbReference type="AlphaFoldDB" id="A0A916U1T9"/>
<keyword evidence="3 5" id="KW-0251">Elongation factor</keyword>
<evidence type="ECO:0000259" key="8">
    <source>
        <dbReference type="Pfam" id="PF00889"/>
    </source>
</evidence>
<evidence type="ECO:0000256" key="6">
    <source>
        <dbReference type="RuleBase" id="RU000642"/>
    </source>
</evidence>
<dbReference type="SUPFAM" id="SSF46934">
    <property type="entry name" value="UBA-like"/>
    <property type="match status" value="1"/>
</dbReference>
<reference evidence="9" key="2">
    <citation type="submission" date="2020-09" db="EMBL/GenBank/DDBJ databases">
        <authorList>
            <person name="Sun Q."/>
            <person name="Zhou Y."/>
        </authorList>
    </citation>
    <scope>NUCLEOTIDE SEQUENCE</scope>
    <source>
        <strain evidence="9">CGMCC 1.15343</strain>
    </source>
</reference>
<evidence type="ECO:0000256" key="3">
    <source>
        <dbReference type="ARBA" id="ARBA00022768"/>
    </source>
</evidence>
<evidence type="ECO:0000313" key="10">
    <source>
        <dbReference type="Proteomes" id="UP000651668"/>
    </source>
</evidence>
<evidence type="ECO:0000256" key="1">
    <source>
        <dbReference type="ARBA" id="ARBA00005532"/>
    </source>
</evidence>
<sequence length="305" mass="33242">MLCFAGFAFSTQRTTHIFFENFKKEKKMSVQITAADVNKLRQQTGAGMMDCKKALTEANGDFEAAVDYLRKKGAKVAASRQDRDSNEGVVIAKATADGKRGVVVELNCETDFVAKNADFVALANKFTDLALENNPASLEALLALEVDGQKVSDIIIENTGKIGEKIGISKYETVVGEKVVPYIHGNYRLGVLVSLNQDVAGVEEAGKDVAMQIAAMNPVALDKDGVDSTTIERETEIAKEQIRAEGKPENMIEKIAAGKLNKFYKDSTLLNQEFVKDSSKDVRKFLNDTSNGLTVTAFKRVQLGS</sequence>
<protein>
    <recommendedName>
        <fullName evidence="2 5">Elongation factor Ts</fullName>
        <shortName evidence="5">EF-Ts</shortName>
    </recommendedName>
</protein>
<evidence type="ECO:0000256" key="5">
    <source>
        <dbReference type="HAMAP-Rule" id="MF_00050"/>
    </source>
</evidence>
<dbReference type="PANTHER" id="PTHR11741">
    <property type="entry name" value="ELONGATION FACTOR TS"/>
    <property type="match status" value="1"/>
</dbReference>
<dbReference type="InterPro" id="IPR009060">
    <property type="entry name" value="UBA-like_sf"/>
</dbReference>
<evidence type="ECO:0000256" key="4">
    <source>
        <dbReference type="ARBA" id="ARBA00022917"/>
    </source>
</evidence>
<reference evidence="9" key="1">
    <citation type="journal article" date="2014" name="Int. J. Syst. Evol. Microbiol.">
        <title>Complete genome sequence of Corynebacterium casei LMG S-19264T (=DSM 44701T), isolated from a smear-ripened cheese.</title>
        <authorList>
            <consortium name="US DOE Joint Genome Institute (JGI-PGF)"/>
            <person name="Walter F."/>
            <person name="Albersmeier A."/>
            <person name="Kalinowski J."/>
            <person name="Ruckert C."/>
        </authorList>
    </citation>
    <scope>NUCLEOTIDE SEQUENCE</scope>
    <source>
        <strain evidence="9">CGMCC 1.15343</strain>
    </source>
</reference>
<dbReference type="CDD" id="cd14275">
    <property type="entry name" value="UBA_EF-Ts"/>
    <property type="match status" value="1"/>
</dbReference>
<dbReference type="InterPro" id="IPR014039">
    <property type="entry name" value="Transl_elong_EFTs/EF1B_dimer"/>
</dbReference>
<proteinExistence type="inferred from homology"/>
<dbReference type="PROSITE" id="PS01126">
    <property type="entry name" value="EF_TS_1"/>
    <property type="match status" value="1"/>
</dbReference>
<dbReference type="PROSITE" id="PS01127">
    <property type="entry name" value="EF_TS_2"/>
    <property type="match status" value="1"/>
</dbReference>
<dbReference type="PANTHER" id="PTHR11741:SF0">
    <property type="entry name" value="ELONGATION FACTOR TS, MITOCHONDRIAL"/>
    <property type="match status" value="1"/>
</dbReference>
<dbReference type="SUPFAM" id="SSF54713">
    <property type="entry name" value="Elongation factor Ts (EF-Ts), dimerisation domain"/>
    <property type="match status" value="1"/>
</dbReference>
<dbReference type="NCBIfam" id="TIGR00116">
    <property type="entry name" value="tsf"/>
    <property type="match status" value="1"/>
</dbReference>
<comment type="subcellular location">
    <subcellularLocation>
        <location evidence="5 7">Cytoplasm</location>
    </subcellularLocation>
</comment>
<dbReference type="InterPro" id="IPR018101">
    <property type="entry name" value="Transl_elong_Ts_CS"/>
</dbReference>
<dbReference type="Gene3D" id="3.30.479.20">
    <property type="entry name" value="Elongation factor Ts, dimerisation domain"/>
    <property type="match status" value="2"/>
</dbReference>
<dbReference type="HAMAP" id="MF_00050">
    <property type="entry name" value="EF_Ts"/>
    <property type="match status" value="1"/>
</dbReference>
<comment type="function">
    <text evidence="5 6">Associates with the EF-Tu.GDP complex and induces the exchange of GDP to GTP. It remains bound to the aminoacyl-tRNA.EF-Tu.GTP complex up to the GTP hydrolysis stage on the ribosome.</text>
</comment>
<feature type="domain" description="Translation elongation factor EFTs/EF1B dimerisation" evidence="8">
    <location>
        <begin position="101"/>
        <end position="304"/>
    </location>
</feature>
<dbReference type="Gene3D" id="1.10.8.10">
    <property type="entry name" value="DNA helicase RuvA subunit, C-terminal domain"/>
    <property type="match status" value="1"/>
</dbReference>